<dbReference type="PANTHER" id="PTHR43280">
    <property type="entry name" value="ARAC-FAMILY TRANSCRIPTIONAL REGULATOR"/>
    <property type="match status" value="1"/>
</dbReference>
<accession>A0ABW3HWY8</accession>
<dbReference type="PROSITE" id="PS00041">
    <property type="entry name" value="HTH_ARAC_FAMILY_1"/>
    <property type="match status" value="1"/>
</dbReference>
<dbReference type="Pfam" id="PF02311">
    <property type="entry name" value="AraC_binding"/>
    <property type="match status" value="1"/>
</dbReference>
<dbReference type="PRINTS" id="PR00032">
    <property type="entry name" value="HTHARAC"/>
</dbReference>
<dbReference type="EMBL" id="JBHTJZ010000070">
    <property type="protein sequence ID" value="MFD0961995.1"/>
    <property type="molecule type" value="Genomic_DNA"/>
</dbReference>
<dbReference type="PANTHER" id="PTHR43280:SF28">
    <property type="entry name" value="HTH-TYPE TRANSCRIPTIONAL ACTIVATOR RHAS"/>
    <property type="match status" value="1"/>
</dbReference>
<dbReference type="InterPro" id="IPR037923">
    <property type="entry name" value="HTH-like"/>
</dbReference>
<comment type="caution">
    <text evidence="5">The sequence shown here is derived from an EMBL/GenBank/DDBJ whole genome shotgun (WGS) entry which is preliminary data.</text>
</comment>
<reference evidence="6" key="1">
    <citation type="journal article" date="2019" name="Int. J. Syst. Evol. Microbiol.">
        <title>The Global Catalogue of Microorganisms (GCM) 10K type strain sequencing project: providing services to taxonomists for standard genome sequencing and annotation.</title>
        <authorList>
            <consortium name="The Broad Institute Genomics Platform"/>
            <consortium name="The Broad Institute Genome Sequencing Center for Infectious Disease"/>
            <person name="Wu L."/>
            <person name="Ma J."/>
        </authorList>
    </citation>
    <scope>NUCLEOTIDE SEQUENCE [LARGE SCALE GENOMIC DNA]</scope>
    <source>
        <strain evidence="6">CCUG 59129</strain>
    </source>
</reference>
<name>A0ABW3HWY8_9BACL</name>
<evidence type="ECO:0000256" key="3">
    <source>
        <dbReference type="ARBA" id="ARBA00023163"/>
    </source>
</evidence>
<dbReference type="InterPro" id="IPR018062">
    <property type="entry name" value="HTH_AraC-typ_CS"/>
</dbReference>
<dbReference type="SUPFAM" id="SSF46689">
    <property type="entry name" value="Homeodomain-like"/>
    <property type="match status" value="2"/>
</dbReference>
<keyword evidence="2" id="KW-0238">DNA-binding</keyword>
<keyword evidence="3" id="KW-0804">Transcription</keyword>
<evidence type="ECO:0000259" key="4">
    <source>
        <dbReference type="PROSITE" id="PS01124"/>
    </source>
</evidence>
<dbReference type="Pfam" id="PF12833">
    <property type="entry name" value="HTH_18"/>
    <property type="match status" value="1"/>
</dbReference>
<evidence type="ECO:0000313" key="6">
    <source>
        <dbReference type="Proteomes" id="UP001596989"/>
    </source>
</evidence>
<keyword evidence="6" id="KW-1185">Reference proteome</keyword>
<feature type="domain" description="HTH araC/xylS-type" evidence="4">
    <location>
        <begin position="198"/>
        <end position="296"/>
    </location>
</feature>
<evidence type="ECO:0000256" key="2">
    <source>
        <dbReference type="ARBA" id="ARBA00023125"/>
    </source>
</evidence>
<dbReference type="InterPro" id="IPR003313">
    <property type="entry name" value="AraC-bd"/>
</dbReference>
<organism evidence="5 6">
    <name type="scientific">Paenibacillus chungangensis</name>
    <dbReference type="NCBI Taxonomy" id="696535"/>
    <lineage>
        <taxon>Bacteria</taxon>
        <taxon>Bacillati</taxon>
        <taxon>Bacillota</taxon>
        <taxon>Bacilli</taxon>
        <taxon>Bacillales</taxon>
        <taxon>Paenibacillaceae</taxon>
        <taxon>Paenibacillus</taxon>
    </lineage>
</organism>
<gene>
    <name evidence="5" type="ORF">ACFQ2I_21890</name>
</gene>
<sequence>MNRIIVGWGRMGMEGYPRLLEGRIFWRGELQLVVTREHEWFELPLHRHDFVEINYVAEGNGHHYIGDARLDVRQGDIFVLPVGASHVYRPNSKEAKDDLVVYNFLIGKDTLEDYLRLYPLPLNLSDALGLTNSAYRRYRDCAGDVRRLMTASYREYALGQAGVEGMMLAYLTQLLLVLYRLELSEGEEGPGHVSADVSKVLQYVEDRYAERITLRDAASLIPVSVSHLQRLFKGETGQSFIEYVQNRRIERSRELLEGSRYSVAEVARLVGYQDTKFFHELFRKKTGQTPLQYRKGK</sequence>
<dbReference type="Gene3D" id="1.10.10.60">
    <property type="entry name" value="Homeodomain-like"/>
    <property type="match status" value="2"/>
</dbReference>
<dbReference type="SMART" id="SM00342">
    <property type="entry name" value="HTH_ARAC"/>
    <property type="match status" value="1"/>
</dbReference>
<dbReference type="InterPro" id="IPR009057">
    <property type="entry name" value="Homeodomain-like_sf"/>
</dbReference>
<dbReference type="SUPFAM" id="SSF51215">
    <property type="entry name" value="Regulatory protein AraC"/>
    <property type="match status" value="1"/>
</dbReference>
<dbReference type="InterPro" id="IPR018060">
    <property type="entry name" value="HTH_AraC"/>
</dbReference>
<dbReference type="Proteomes" id="UP001596989">
    <property type="component" value="Unassembled WGS sequence"/>
</dbReference>
<protein>
    <submittedName>
        <fullName evidence="5">Helix-turn-helix domain-containing protein</fullName>
    </submittedName>
</protein>
<evidence type="ECO:0000256" key="1">
    <source>
        <dbReference type="ARBA" id="ARBA00023015"/>
    </source>
</evidence>
<dbReference type="RefSeq" id="WP_377568078.1">
    <property type="nucleotide sequence ID" value="NZ_JBHTJZ010000070.1"/>
</dbReference>
<dbReference type="InterPro" id="IPR020449">
    <property type="entry name" value="Tscrpt_reg_AraC-type_HTH"/>
</dbReference>
<dbReference type="PROSITE" id="PS01124">
    <property type="entry name" value="HTH_ARAC_FAMILY_2"/>
    <property type="match status" value="1"/>
</dbReference>
<keyword evidence="1" id="KW-0805">Transcription regulation</keyword>
<proteinExistence type="predicted"/>
<dbReference type="InterPro" id="IPR014710">
    <property type="entry name" value="RmlC-like_jellyroll"/>
</dbReference>
<dbReference type="Gene3D" id="2.60.120.10">
    <property type="entry name" value="Jelly Rolls"/>
    <property type="match status" value="1"/>
</dbReference>
<evidence type="ECO:0000313" key="5">
    <source>
        <dbReference type="EMBL" id="MFD0961995.1"/>
    </source>
</evidence>